<keyword evidence="2" id="KW-1185">Reference proteome</keyword>
<dbReference type="EMBL" id="JANPWB010000016">
    <property type="protein sequence ID" value="KAJ1084593.1"/>
    <property type="molecule type" value="Genomic_DNA"/>
</dbReference>
<dbReference type="Proteomes" id="UP001066276">
    <property type="component" value="Chromosome 12"/>
</dbReference>
<evidence type="ECO:0000313" key="2">
    <source>
        <dbReference type="Proteomes" id="UP001066276"/>
    </source>
</evidence>
<dbReference type="AlphaFoldDB" id="A0AAV7L0A7"/>
<name>A0AAV7L0A7_PLEWA</name>
<comment type="caution">
    <text evidence="1">The sequence shown here is derived from an EMBL/GenBank/DDBJ whole genome shotgun (WGS) entry which is preliminary data.</text>
</comment>
<evidence type="ECO:0000313" key="1">
    <source>
        <dbReference type="EMBL" id="KAJ1084593.1"/>
    </source>
</evidence>
<protein>
    <submittedName>
        <fullName evidence="1">Uncharacterized protein</fullName>
    </submittedName>
</protein>
<organism evidence="1 2">
    <name type="scientific">Pleurodeles waltl</name>
    <name type="common">Iberian ribbed newt</name>
    <dbReference type="NCBI Taxonomy" id="8319"/>
    <lineage>
        <taxon>Eukaryota</taxon>
        <taxon>Metazoa</taxon>
        <taxon>Chordata</taxon>
        <taxon>Craniata</taxon>
        <taxon>Vertebrata</taxon>
        <taxon>Euteleostomi</taxon>
        <taxon>Amphibia</taxon>
        <taxon>Batrachia</taxon>
        <taxon>Caudata</taxon>
        <taxon>Salamandroidea</taxon>
        <taxon>Salamandridae</taxon>
        <taxon>Pleurodelinae</taxon>
        <taxon>Pleurodeles</taxon>
    </lineage>
</organism>
<reference evidence="1" key="1">
    <citation type="journal article" date="2022" name="bioRxiv">
        <title>Sequencing and chromosome-scale assembly of the giantPleurodeles waltlgenome.</title>
        <authorList>
            <person name="Brown T."/>
            <person name="Elewa A."/>
            <person name="Iarovenko S."/>
            <person name="Subramanian E."/>
            <person name="Araus A.J."/>
            <person name="Petzold A."/>
            <person name="Susuki M."/>
            <person name="Suzuki K.-i.T."/>
            <person name="Hayashi T."/>
            <person name="Toyoda A."/>
            <person name="Oliveira C."/>
            <person name="Osipova E."/>
            <person name="Leigh N.D."/>
            <person name="Simon A."/>
            <person name="Yun M.H."/>
        </authorList>
    </citation>
    <scope>NUCLEOTIDE SEQUENCE</scope>
    <source>
        <strain evidence="1">20211129_DDA</strain>
        <tissue evidence="1">Liver</tissue>
    </source>
</reference>
<accession>A0AAV7L0A7</accession>
<sequence>MKWNQDTAVNCARFKQNWRRKGCTAMFTYNRGCLALVKEEFGAAYLVTALCVRDSSFMKVRRSRQAVPTTSVTTSVVTQFKGEAEKEKKSLTLLSAPELPLALGSDRGFQDVLKDQHLQPG</sequence>
<gene>
    <name evidence="1" type="ORF">NDU88_004739</name>
</gene>
<proteinExistence type="predicted"/>